<proteinExistence type="predicted"/>
<keyword evidence="3" id="KW-0804">Transcription</keyword>
<evidence type="ECO:0000256" key="2">
    <source>
        <dbReference type="ARBA" id="ARBA00023125"/>
    </source>
</evidence>
<dbReference type="OrthoDB" id="3267320at2"/>
<dbReference type="PROSITE" id="PS01081">
    <property type="entry name" value="HTH_TETR_1"/>
    <property type="match status" value="1"/>
</dbReference>
<dbReference type="PANTHER" id="PTHR30055:SF234">
    <property type="entry name" value="HTH-TYPE TRANSCRIPTIONAL REGULATOR BETI"/>
    <property type="match status" value="1"/>
</dbReference>
<keyword evidence="7" id="KW-1185">Reference proteome</keyword>
<evidence type="ECO:0000256" key="4">
    <source>
        <dbReference type="PROSITE-ProRule" id="PRU00335"/>
    </source>
</evidence>
<name>A0A3G6IWI6_9CORY</name>
<dbReference type="InterPro" id="IPR050109">
    <property type="entry name" value="HTH-type_TetR-like_transc_reg"/>
</dbReference>
<dbReference type="GO" id="GO:0003700">
    <property type="term" value="F:DNA-binding transcription factor activity"/>
    <property type="evidence" value="ECO:0007669"/>
    <property type="project" value="TreeGrafter"/>
</dbReference>
<dbReference type="Gene3D" id="1.10.357.10">
    <property type="entry name" value="Tetracycline Repressor, domain 2"/>
    <property type="match status" value="1"/>
</dbReference>
<evidence type="ECO:0000313" key="7">
    <source>
        <dbReference type="Proteomes" id="UP000271426"/>
    </source>
</evidence>
<dbReference type="GO" id="GO:0000976">
    <property type="term" value="F:transcription cis-regulatory region binding"/>
    <property type="evidence" value="ECO:0007669"/>
    <property type="project" value="TreeGrafter"/>
</dbReference>
<evidence type="ECO:0000256" key="3">
    <source>
        <dbReference type="ARBA" id="ARBA00023163"/>
    </source>
</evidence>
<dbReference type="AlphaFoldDB" id="A0A3G6IWI6"/>
<reference evidence="6 7" key="1">
    <citation type="submission" date="2018-11" db="EMBL/GenBank/DDBJ databases">
        <authorList>
            <person name="Kleinhagauer T."/>
            <person name="Glaeser S.P."/>
            <person name="Spergser J."/>
            <person name="Ruckert C."/>
            <person name="Kaempfer P."/>
            <person name="Busse H.-J."/>
        </authorList>
    </citation>
    <scope>NUCLEOTIDE SEQUENCE [LARGE SCALE GENOMIC DNA]</scope>
    <source>
        <strain evidence="6 7">812CH</strain>
    </source>
</reference>
<keyword evidence="2 4" id="KW-0238">DNA-binding</keyword>
<dbReference type="SUPFAM" id="SSF46689">
    <property type="entry name" value="Homeodomain-like"/>
    <property type="match status" value="1"/>
</dbReference>
<dbReference type="InterPro" id="IPR001647">
    <property type="entry name" value="HTH_TetR"/>
</dbReference>
<dbReference type="Pfam" id="PF00440">
    <property type="entry name" value="TetR_N"/>
    <property type="match status" value="1"/>
</dbReference>
<dbReference type="PANTHER" id="PTHR30055">
    <property type="entry name" value="HTH-TYPE TRANSCRIPTIONAL REGULATOR RUTR"/>
    <property type="match status" value="1"/>
</dbReference>
<dbReference type="InterPro" id="IPR009057">
    <property type="entry name" value="Homeodomain-like_sf"/>
</dbReference>
<keyword evidence="1" id="KW-0805">Transcription regulation</keyword>
<feature type="DNA-binding region" description="H-T-H motif" evidence="4">
    <location>
        <begin position="26"/>
        <end position="45"/>
    </location>
</feature>
<dbReference type="Proteomes" id="UP000271426">
    <property type="component" value="Chromosome"/>
</dbReference>
<dbReference type="EMBL" id="CP033898">
    <property type="protein sequence ID" value="AZA10006.1"/>
    <property type="molecule type" value="Genomic_DNA"/>
</dbReference>
<dbReference type="KEGG" id="cpso:CPPEL_09515"/>
<gene>
    <name evidence="6" type="ORF">CPPEL_09515</name>
</gene>
<organism evidence="6 7">
    <name type="scientific">Corynebacterium pseudopelargi</name>
    <dbReference type="NCBI Taxonomy" id="2080757"/>
    <lineage>
        <taxon>Bacteria</taxon>
        <taxon>Bacillati</taxon>
        <taxon>Actinomycetota</taxon>
        <taxon>Actinomycetes</taxon>
        <taxon>Mycobacteriales</taxon>
        <taxon>Corynebacteriaceae</taxon>
        <taxon>Corynebacterium</taxon>
    </lineage>
</organism>
<dbReference type="PROSITE" id="PS50977">
    <property type="entry name" value="HTH_TETR_2"/>
    <property type="match status" value="1"/>
</dbReference>
<evidence type="ECO:0000259" key="5">
    <source>
        <dbReference type="PROSITE" id="PS50977"/>
    </source>
</evidence>
<evidence type="ECO:0000313" key="6">
    <source>
        <dbReference type="EMBL" id="AZA10006.1"/>
    </source>
</evidence>
<sequence length="192" mass="21177">MSTDVDEAIMLAARTQVVQMGIRRTTMSSVARGAKISRPTLYARFSGKDALISKLLTHELLTVVAEGKRLPDTGSGFVEALMDAARAVASNEVVKAIVEEQPELLGTYFFRRLGESQVRIIGALERKIAQIQRNAPHTICHRDPHAAATMCCSVLQHFAISARIFDPVLRAQRSGSTWDQELQVMLEGYLLP</sequence>
<dbReference type="InterPro" id="IPR023772">
    <property type="entry name" value="DNA-bd_HTH_TetR-type_CS"/>
</dbReference>
<accession>A0A3G6IWI6</accession>
<feature type="domain" description="HTH tetR-type" evidence="5">
    <location>
        <begin position="3"/>
        <end position="63"/>
    </location>
</feature>
<dbReference type="RefSeq" id="WP_123960883.1">
    <property type="nucleotide sequence ID" value="NZ_CP033898.1"/>
</dbReference>
<protein>
    <submittedName>
        <fullName evidence="6">Transcriptional regulator, TetR family</fullName>
    </submittedName>
</protein>
<evidence type="ECO:0000256" key="1">
    <source>
        <dbReference type="ARBA" id="ARBA00023015"/>
    </source>
</evidence>